<dbReference type="EMBL" id="LUEZ02000010">
    <property type="protein sequence ID" value="RDB28595.1"/>
    <property type="molecule type" value="Genomic_DNA"/>
</dbReference>
<keyword evidence="2" id="KW-0472">Membrane</keyword>
<evidence type="ECO:0000313" key="4">
    <source>
        <dbReference type="Proteomes" id="UP000076154"/>
    </source>
</evidence>
<name>A0A369K7E8_HYPMA</name>
<feature type="compositionally biased region" description="Polar residues" evidence="1">
    <location>
        <begin position="251"/>
        <end position="261"/>
    </location>
</feature>
<reference evidence="3" key="1">
    <citation type="submission" date="2018-04" db="EMBL/GenBank/DDBJ databases">
        <title>Whole genome sequencing of Hypsizygus marmoreus.</title>
        <authorList>
            <person name="Choi I.-G."/>
            <person name="Min B."/>
            <person name="Kim J.-G."/>
            <person name="Kim S."/>
            <person name="Oh Y.-L."/>
            <person name="Kong W.-S."/>
            <person name="Park H."/>
            <person name="Jeong J."/>
            <person name="Song E.-S."/>
        </authorList>
    </citation>
    <scope>NUCLEOTIDE SEQUENCE [LARGE SCALE GENOMIC DNA]</scope>
    <source>
        <strain evidence="3">51987-8</strain>
    </source>
</reference>
<dbReference type="AlphaFoldDB" id="A0A369K7E8"/>
<keyword evidence="2" id="KW-0812">Transmembrane</keyword>
<dbReference type="Proteomes" id="UP000076154">
    <property type="component" value="Unassembled WGS sequence"/>
</dbReference>
<organism evidence="3 4">
    <name type="scientific">Hypsizygus marmoreus</name>
    <name type="common">White beech mushroom</name>
    <name type="synonym">Agaricus marmoreus</name>
    <dbReference type="NCBI Taxonomy" id="39966"/>
    <lineage>
        <taxon>Eukaryota</taxon>
        <taxon>Fungi</taxon>
        <taxon>Dikarya</taxon>
        <taxon>Basidiomycota</taxon>
        <taxon>Agaricomycotina</taxon>
        <taxon>Agaricomycetes</taxon>
        <taxon>Agaricomycetidae</taxon>
        <taxon>Agaricales</taxon>
        <taxon>Tricholomatineae</taxon>
        <taxon>Lyophyllaceae</taxon>
        <taxon>Hypsizygus</taxon>
    </lineage>
</organism>
<accession>A0A369K7E8</accession>
<gene>
    <name evidence="3" type="ORF">Hypma_016071</name>
</gene>
<keyword evidence="4" id="KW-1185">Reference proteome</keyword>
<feature type="region of interest" description="Disordered" evidence="1">
    <location>
        <begin position="154"/>
        <end position="270"/>
    </location>
</feature>
<evidence type="ECO:0000256" key="2">
    <source>
        <dbReference type="SAM" id="Phobius"/>
    </source>
</evidence>
<dbReference type="InParanoid" id="A0A369K7E8"/>
<feature type="compositionally biased region" description="Low complexity" evidence="1">
    <location>
        <begin position="213"/>
        <end position="224"/>
    </location>
</feature>
<feature type="compositionally biased region" description="Basic and acidic residues" evidence="1">
    <location>
        <begin position="154"/>
        <end position="164"/>
    </location>
</feature>
<feature type="compositionally biased region" description="Basic and acidic residues" evidence="1">
    <location>
        <begin position="201"/>
        <end position="212"/>
    </location>
</feature>
<proteinExistence type="predicted"/>
<keyword evidence="2" id="KW-1133">Transmembrane helix</keyword>
<evidence type="ECO:0000313" key="3">
    <source>
        <dbReference type="EMBL" id="RDB28595.1"/>
    </source>
</evidence>
<sequence length="293" mass="31941">MRTCYPCFVLAASGRSFLSTVHAFPVAPEAPDIPEIVDRPVIAIVSLPSRSAATRRNLAPPSPITPSNTHTVFLTPAIIASLVLFIAFTALVLSLFFFQAEIHTFVQKLRHKKLDPELEKEAGEDQELQPELEENQEAAPLGFGFDGLNKEELDAQRRKEEKEALQSSLSIEIPDSPPSLVLKHHSESPLSPIRAEGSSLEGHEAHDIKSIQDDPSVPSPSSIDRAAEEPRKGDAGLTETEGKELHVPSPLTLSPTSTAVSEDSGRVPTDELYHFPALPFHPSESTATEENLR</sequence>
<comment type="caution">
    <text evidence="3">The sequence shown here is derived from an EMBL/GenBank/DDBJ whole genome shotgun (WGS) entry which is preliminary data.</text>
</comment>
<feature type="compositionally biased region" description="Basic and acidic residues" evidence="1">
    <location>
        <begin position="225"/>
        <end position="246"/>
    </location>
</feature>
<feature type="transmembrane region" description="Helical" evidence="2">
    <location>
        <begin position="73"/>
        <end position="98"/>
    </location>
</feature>
<protein>
    <submittedName>
        <fullName evidence="3">Uncharacterized protein</fullName>
    </submittedName>
</protein>
<evidence type="ECO:0000256" key="1">
    <source>
        <dbReference type="SAM" id="MobiDB-lite"/>
    </source>
</evidence>
<dbReference type="OrthoDB" id="3068153at2759"/>